<proteinExistence type="predicted"/>
<keyword evidence="3" id="KW-1185">Reference proteome</keyword>
<feature type="compositionally biased region" description="Polar residues" evidence="1">
    <location>
        <begin position="91"/>
        <end position="103"/>
    </location>
</feature>
<feature type="region of interest" description="Disordered" evidence="1">
    <location>
        <begin position="73"/>
        <end position="104"/>
    </location>
</feature>
<evidence type="ECO:0000313" key="3">
    <source>
        <dbReference type="Proteomes" id="UP001283361"/>
    </source>
</evidence>
<organism evidence="2 3">
    <name type="scientific">Elysia crispata</name>
    <name type="common">lettuce slug</name>
    <dbReference type="NCBI Taxonomy" id="231223"/>
    <lineage>
        <taxon>Eukaryota</taxon>
        <taxon>Metazoa</taxon>
        <taxon>Spiralia</taxon>
        <taxon>Lophotrochozoa</taxon>
        <taxon>Mollusca</taxon>
        <taxon>Gastropoda</taxon>
        <taxon>Heterobranchia</taxon>
        <taxon>Euthyneura</taxon>
        <taxon>Panpulmonata</taxon>
        <taxon>Sacoglossa</taxon>
        <taxon>Placobranchoidea</taxon>
        <taxon>Plakobranchidae</taxon>
        <taxon>Elysia</taxon>
    </lineage>
</organism>
<dbReference type="Proteomes" id="UP001283361">
    <property type="component" value="Unassembled WGS sequence"/>
</dbReference>
<dbReference type="EMBL" id="JAWDGP010002600">
    <property type="protein sequence ID" value="KAK3781786.1"/>
    <property type="molecule type" value="Genomic_DNA"/>
</dbReference>
<name>A0AAE1DSU2_9GAST</name>
<evidence type="ECO:0000256" key="1">
    <source>
        <dbReference type="SAM" id="MobiDB-lite"/>
    </source>
</evidence>
<sequence>MPVPGRSGDNCSVESLENGKFRQSALAGELTRLDCSHHTTWPYLTAPSPGSPIHPLIIVKADDMAGLCSTEIRGTEGVRHSPSAGDKETAQRSGSLYSTSRPSLRSYKAHNERDVLRIFLTRIKFRATSPAISSPFPVTNEAGQFSSVTLKSARNFPQFTVSWRLDISFCSILFFTRSPEARAGSFHPSTPDSYEVKCLNSILGNTEAVLGSSEGLTRYS</sequence>
<accession>A0AAE1DSU2</accession>
<reference evidence="2" key="1">
    <citation type="journal article" date="2023" name="G3 (Bethesda)">
        <title>A reference genome for the long-term kleptoplast-retaining sea slug Elysia crispata morphotype clarki.</title>
        <authorList>
            <person name="Eastman K.E."/>
            <person name="Pendleton A.L."/>
            <person name="Shaikh M.A."/>
            <person name="Suttiyut T."/>
            <person name="Ogas R."/>
            <person name="Tomko P."/>
            <person name="Gavelis G."/>
            <person name="Widhalm J.R."/>
            <person name="Wisecaver J.H."/>
        </authorList>
    </citation>
    <scope>NUCLEOTIDE SEQUENCE</scope>
    <source>
        <strain evidence="2">ECLA1</strain>
    </source>
</reference>
<comment type="caution">
    <text evidence="2">The sequence shown here is derived from an EMBL/GenBank/DDBJ whole genome shotgun (WGS) entry which is preliminary data.</text>
</comment>
<gene>
    <name evidence="2" type="ORF">RRG08_021432</name>
</gene>
<evidence type="ECO:0000313" key="2">
    <source>
        <dbReference type="EMBL" id="KAK3781786.1"/>
    </source>
</evidence>
<protein>
    <submittedName>
        <fullName evidence="2">Uncharacterized protein</fullName>
    </submittedName>
</protein>
<dbReference type="AlphaFoldDB" id="A0AAE1DSU2"/>
<feature type="compositionally biased region" description="Basic and acidic residues" evidence="1">
    <location>
        <begin position="73"/>
        <end position="90"/>
    </location>
</feature>